<accession>A0A4V2K094</accession>
<dbReference type="EMBL" id="ML143426">
    <property type="protein sequence ID" value="TBU28013.1"/>
    <property type="molecule type" value="Genomic_DNA"/>
</dbReference>
<proteinExistence type="predicted"/>
<organism evidence="2">
    <name type="scientific">Dichomitus squalens</name>
    <dbReference type="NCBI Taxonomy" id="114155"/>
    <lineage>
        <taxon>Eukaryota</taxon>
        <taxon>Fungi</taxon>
        <taxon>Dikarya</taxon>
        <taxon>Basidiomycota</taxon>
        <taxon>Agaricomycotina</taxon>
        <taxon>Agaricomycetes</taxon>
        <taxon>Polyporales</taxon>
        <taxon>Polyporaceae</taxon>
        <taxon>Dichomitus</taxon>
    </lineage>
</organism>
<evidence type="ECO:0000256" key="1">
    <source>
        <dbReference type="SAM" id="MobiDB-lite"/>
    </source>
</evidence>
<dbReference type="Proteomes" id="UP000292957">
    <property type="component" value="Unassembled WGS sequence"/>
</dbReference>
<dbReference type="AlphaFoldDB" id="A0A4V2K094"/>
<gene>
    <name evidence="2" type="ORF">BD311DRAFT_359867</name>
</gene>
<feature type="compositionally biased region" description="Polar residues" evidence="1">
    <location>
        <begin position="65"/>
        <end position="75"/>
    </location>
</feature>
<protein>
    <submittedName>
        <fullName evidence="2">Uncharacterized protein</fullName>
    </submittedName>
</protein>
<feature type="region of interest" description="Disordered" evidence="1">
    <location>
        <begin position="65"/>
        <end position="87"/>
    </location>
</feature>
<reference evidence="2" key="1">
    <citation type="submission" date="2019-01" db="EMBL/GenBank/DDBJ databases">
        <title>Draft genome sequences of three monokaryotic isolates of the white-rot basidiomycete fungus Dichomitus squalens.</title>
        <authorList>
            <consortium name="DOE Joint Genome Institute"/>
            <person name="Lopez S.C."/>
            <person name="Andreopoulos B."/>
            <person name="Pangilinan J."/>
            <person name="Lipzen A."/>
            <person name="Riley R."/>
            <person name="Ahrendt S."/>
            <person name="Ng V."/>
            <person name="Barry K."/>
            <person name="Daum C."/>
            <person name="Grigoriev I.V."/>
            <person name="Hilden K.S."/>
            <person name="Makela M.R."/>
            <person name="de Vries R.P."/>
        </authorList>
    </citation>
    <scope>NUCLEOTIDE SEQUENCE [LARGE SCALE GENOMIC DNA]</scope>
    <source>
        <strain evidence="2">OM18370.1</strain>
    </source>
</reference>
<evidence type="ECO:0000313" key="2">
    <source>
        <dbReference type="EMBL" id="TBU28013.1"/>
    </source>
</evidence>
<name>A0A4V2K094_9APHY</name>
<sequence length="166" mass="18053">MQLRKQRCYSGSGVVIAQFRLLLGGHACKDLAPAALAPRQICARRAPRPGISLIHRHNCRTISSDTNFLSGSSDRSITSPPPTTYSPPPGRAVSLHMTVWSTALPRVSSGECMLRSDKFISHEYDTVSLTKGVGLCGAIFRASAPKFRAETASPRGRIHIRVYLHG</sequence>